<feature type="transmembrane region" description="Helical" evidence="6">
    <location>
        <begin position="56"/>
        <end position="78"/>
    </location>
</feature>
<feature type="transmembrane region" description="Helical" evidence="6">
    <location>
        <begin position="84"/>
        <end position="107"/>
    </location>
</feature>
<sequence>MFNSIYTVLFISICLLIGYFLNHLLGGLPASLYGMVVFTLLLHFRVCEASRVKASIAWGIKNMGVCFVPAGVGIINHYQLIKTHGLMLVTITFIGTLMVLTFVGLLFQHLENKGNTVD</sequence>
<evidence type="ECO:0000256" key="1">
    <source>
        <dbReference type="ARBA" id="ARBA00004651"/>
    </source>
</evidence>
<gene>
    <name evidence="7" type="ORF">RM573_07275</name>
</gene>
<keyword evidence="2" id="KW-1003">Cell membrane</keyword>
<proteinExistence type="predicted"/>
<accession>A0ABU2ZZR0</accession>
<organism evidence="7 8">
    <name type="scientific">Thalassotalea castellviae</name>
    <dbReference type="NCBI Taxonomy" id="3075612"/>
    <lineage>
        <taxon>Bacteria</taxon>
        <taxon>Pseudomonadati</taxon>
        <taxon>Pseudomonadota</taxon>
        <taxon>Gammaproteobacteria</taxon>
        <taxon>Alteromonadales</taxon>
        <taxon>Colwelliaceae</taxon>
        <taxon>Thalassotalea</taxon>
    </lineage>
</organism>
<dbReference type="PANTHER" id="PTHR33931:SF2">
    <property type="entry name" value="HOLIN-LIKE PROTEIN CIDA"/>
    <property type="match status" value="1"/>
</dbReference>
<feature type="transmembrane region" description="Helical" evidence="6">
    <location>
        <begin position="5"/>
        <end position="21"/>
    </location>
</feature>
<keyword evidence="4 6" id="KW-1133">Transmembrane helix</keyword>
<reference evidence="7 8" key="1">
    <citation type="submission" date="2023-09" db="EMBL/GenBank/DDBJ databases">
        <authorList>
            <person name="Rey-Velasco X."/>
        </authorList>
    </citation>
    <scope>NUCLEOTIDE SEQUENCE [LARGE SCALE GENOMIC DNA]</scope>
    <source>
        <strain evidence="7 8">W431</strain>
    </source>
</reference>
<evidence type="ECO:0000256" key="2">
    <source>
        <dbReference type="ARBA" id="ARBA00022475"/>
    </source>
</evidence>
<evidence type="ECO:0000256" key="3">
    <source>
        <dbReference type="ARBA" id="ARBA00022692"/>
    </source>
</evidence>
<dbReference type="Pfam" id="PF03788">
    <property type="entry name" value="LrgA"/>
    <property type="match status" value="1"/>
</dbReference>
<keyword evidence="5 6" id="KW-0472">Membrane</keyword>
<evidence type="ECO:0000256" key="4">
    <source>
        <dbReference type="ARBA" id="ARBA00022989"/>
    </source>
</evidence>
<dbReference type="Proteomes" id="UP001266357">
    <property type="component" value="Unassembled WGS sequence"/>
</dbReference>
<keyword evidence="8" id="KW-1185">Reference proteome</keyword>
<comment type="subcellular location">
    <subcellularLocation>
        <location evidence="1">Cell membrane</location>
        <topology evidence="1">Multi-pass membrane protein</topology>
    </subcellularLocation>
</comment>
<protein>
    <submittedName>
        <fullName evidence="7">CidA/LrgA family protein</fullName>
    </submittedName>
</protein>
<feature type="transmembrane region" description="Helical" evidence="6">
    <location>
        <begin position="27"/>
        <end position="44"/>
    </location>
</feature>
<evidence type="ECO:0000256" key="5">
    <source>
        <dbReference type="ARBA" id="ARBA00023136"/>
    </source>
</evidence>
<evidence type="ECO:0000313" key="7">
    <source>
        <dbReference type="EMBL" id="MDT0603394.1"/>
    </source>
</evidence>
<keyword evidence="3 6" id="KW-0812">Transmembrane</keyword>
<dbReference type="PANTHER" id="PTHR33931">
    <property type="entry name" value="HOLIN-LIKE PROTEIN CIDA-RELATED"/>
    <property type="match status" value="1"/>
</dbReference>
<dbReference type="EMBL" id="JAVRIF010000003">
    <property type="protein sequence ID" value="MDT0603394.1"/>
    <property type="molecule type" value="Genomic_DNA"/>
</dbReference>
<name>A0ABU2ZZR0_9GAMM</name>
<comment type="caution">
    <text evidence="7">The sequence shown here is derived from an EMBL/GenBank/DDBJ whole genome shotgun (WGS) entry which is preliminary data.</text>
</comment>
<dbReference type="InterPro" id="IPR005538">
    <property type="entry name" value="LrgA/CidA"/>
</dbReference>
<evidence type="ECO:0000313" key="8">
    <source>
        <dbReference type="Proteomes" id="UP001266357"/>
    </source>
</evidence>
<evidence type="ECO:0000256" key="6">
    <source>
        <dbReference type="SAM" id="Phobius"/>
    </source>
</evidence>
<dbReference type="RefSeq" id="WP_311579483.1">
    <property type="nucleotide sequence ID" value="NZ_JAVRIF010000003.1"/>
</dbReference>